<reference evidence="2 3" key="1">
    <citation type="submission" date="2022-06" db="EMBL/GenBank/DDBJ databases">
        <title>Haloarcula sp. a new haloarchaeum isolate from saline soil.</title>
        <authorList>
            <person name="Strakova D."/>
            <person name="Galisteo C."/>
            <person name="Sanchez-Porro C."/>
            <person name="Ventosa A."/>
        </authorList>
    </citation>
    <scope>NUCLEOTIDE SEQUENCE [LARGE SCALE GENOMIC DNA]</scope>
    <source>
        <strain evidence="2 3">S1CR25-12</strain>
    </source>
</reference>
<sequence>MSTATALHLCAGIANLEVLEHMSRDVPWEDEILDYEFEVSDGAIEVPDSPGLGVEFDPEAARQYPGEPKDSHSLFDAEGASLADTALRCAVSDAPVCGRFGRRS</sequence>
<keyword evidence="3" id="KW-1185">Reference proteome</keyword>
<dbReference type="RefSeq" id="WP_310920832.1">
    <property type="nucleotide sequence ID" value="NZ_JAMQON010000005.1"/>
</dbReference>
<dbReference type="InterPro" id="IPR029065">
    <property type="entry name" value="Enolase_C-like"/>
</dbReference>
<feature type="domain" description="Enolase C-terminal" evidence="1">
    <location>
        <begin position="2"/>
        <end position="60"/>
    </location>
</feature>
<evidence type="ECO:0000259" key="1">
    <source>
        <dbReference type="Pfam" id="PF13378"/>
    </source>
</evidence>
<name>A0ABU2FFK1_9EURY</name>
<dbReference type="InterPro" id="IPR036849">
    <property type="entry name" value="Enolase-like_C_sf"/>
</dbReference>
<comment type="caution">
    <text evidence="2">The sequence shown here is derived from an EMBL/GenBank/DDBJ whole genome shotgun (WGS) entry which is preliminary data.</text>
</comment>
<dbReference type="EMBL" id="JAMQON010000005">
    <property type="protein sequence ID" value="MDS0261041.1"/>
    <property type="molecule type" value="Genomic_DNA"/>
</dbReference>
<evidence type="ECO:0000313" key="3">
    <source>
        <dbReference type="Proteomes" id="UP001259659"/>
    </source>
</evidence>
<gene>
    <name evidence="2" type="ORF">NDI56_16705</name>
</gene>
<dbReference type="Proteomes" id="UP001259659">
    <property type="component" value="Unassembled WGS sequence"/>
</dbReference>
<protein>
    <recommendedName>
        <fullName evidence="1">Enolase C-terminal domain-containing protein</fullName>
    </recommendedName>
</protein>
<evidence type="ECO:0000313" key="2">
    <source>
        <dbReference type="EMBL" id="MDS0261041.1"/>
    </source>
</evidence>
<dbReference type="SUPFAM" id="SSF51604">
    <property type="entry name" value="Enolase C-terminal domain-like"/>
    <property type="match status" value="1"/>
</dbReference>
<proteinExistence type="predicted"/>
<dbReference type="Pfam" id="PF13378">
    <property type="entry name" value="MR_MLE_C"/>
    <property type="match status" value="1"/>
</dbReference>
<organism evidence="2 3">
    <name type="scientific">Haloarcula saliterrae</name>
    <dbReference type="NCBI Taxonomy" id="2950534"/>
    <lineage>
        <taxon>Archaea</taxon>
        <taxon>Methanobacteriati</taxon>
        <taxon>Methanobacteriota</taxon>
        <taxon>Stenosarchaea group</taxon>
        <taxon>Halobacteria</taxon>
        <taxon>Halobacteriales</taxon>
        <taxon>Haloarculaceae</taxon>
        <taxon>Haloarcula</taxon>
    </lineage>
</organism>
<dbReference type="Gene3D" id="3.20.20.120">
    <property type="entry name" value="Enolase-like C-terminal domain"/>
    <property type="match status" value="1"/>
</dbReference>
<accession>A0ABU2FFK1</accession>